<dbReference type="AlphaFoldDB" id="A0A176WW32"/>
<dbReference type="PANTHER" id="PTHR30290:SF65">
    <property type="entry name" value="MONOACYL PHOSPHATIDYLINOSITOL TETRAMANNOSIDE-BINDING PROTEIN LPQW-RELATED"/>
    <property type="match status" value="1"/>
</dbReference>
<dbReference type="PANTHER" id="PTHR30290">
    <property type="entry name" value="PERIPLASMIC BINDING COMPONENT OF ABC TRANSPORTER"/>
    <property type="match status" value="1"/>
</dbReference>
<dbReference type="RefSeq" id="WP_063951275.1">
    <property type="nucleotide sequence ID" value="NZ_LXPS01000039.1"/>
</dbReference>
<dbReference type="CDD" id="cd08490">
    <property type="entry name" value="PBP2_NikA_DppA_OppA_like_3"/>
    <property type="match status" value="1"/>
</dbReference>
<reference evidence="5 6" key="1">
    <citation type="submission" date="2016-05" db="EMBL/GenBank/DDBJ databases">
        <authorList>
            <person name="Lavstsen T."/>
            <person name="Jespersen J.S."/>
        </authorList>
    </citation>
    <scope>NUCLEOTIDE SEQUENCE [LARGE SCALE GENOMIC DNA]</scope>
    <source>
        <strain evidence="5 6">KCJ1736</strain>
    </source>
</reference>
<evidence type="ECO:0000259" key="4">
    <source>
        <dbReference type="Pfam" id="PF00496"/>
    </source>
</evidence>
<dbReference type="GO" id="GO:1904680">
    <property type="term" value="F:peptide transmembrane transporter activity"/>
    <property type="evidence" value="ECO:0007669"/>
    <property type="project" value="TreeGrafter"/>
</dbReference>
<dbReference type="Proteomes" id="UP000077098">
    <property type="component" value="Unassembled WGS sequence"/>
</dbReference>
<dbReference type="Gene3D" id="3.10.105.10">
    <property type="entry name" value="Dipeptide-binding Protein, Domain 3"/>
    <property type="match status" value="1"/>
</dbReference>
<organism evidence="5 6">
    <name type="scientific">Agrobacterium tumefaciens</name>
    <dbReference type="NCBI Taxonomy" id="358"/>
    <lineage>
        <taxon>Bacteria</taxon>
        <taxon>Pseudomonadati</taxon>
        <taxon>Pseudomonadota</taxon>
        <taxon>Alphaproteobacteria</taxon>
        <taxon>Hyphomicrobiales</taxon>
        <taxon>Rhizobiaceae</taxon>
        <taxon>Rhizobium/Agrobacterium group</taxon>
        <taxon>Agrobacterium</taxon>
        <taxon>Agrobacterium tumefaciens complex</taxon>
    </lineage>
</organism>
<dbReference type="InterPro" id="IPR030678">
    <property type="entry name" value="Peptide/Ni-bd"/>
</dbReference>
<dbReference type="InterPro" id="IPR039424">
    <property type="entry name" value="SBP_5"/>
</dbReference>
<comment type="subcellular location">
    <subcellularLocation>
        <location evidence="1">Periplasm</location>
    </subcellularLocation>
</comment>
<feature type="domain" description="Solute-binding protein family 5" evidence="4">
    <location>
        <begin position="66"/>
        <end position="418"/>
    </location>
</feature>
<evidence type="ECO:0000256" key="2">
    <source>
        <dbReference type="ARBA" id="ARBA00005695"/>
    </source>
</evidence>
<dbReference type="Pfam" id="PF00496">
    <property type="entry name" value="SBP_bac_5"/>
    <property type="match status" value="1"/>
</dbReference>
<name>A0A176WW32_AGRTU</name>
<evidence type="ECO:0000256" key="1">
    <source>
        <dbReference type="ARBA" id="ARBA00004418"/>
    </source>
</evidence>
<gene>
    <name evidence="5" type="ORF">A7J57_08415</name>
</gene>
<dbReference type="PIRSF" id="PIRSF002741">
    <property type="entry name" value="MppA"/>
    <property type="match status" value="1"/>
</dbReference>
<keyword evidence="3" id="KW-0732">Signal</keyword>
<proteinExistence type="inferred from homology"/>
<comment type="caution">
    <text evidence="5">The sequence shown here is derived from an EMBL/GenBank/DDBJ whole genome shotgun (WGS) entry which is preliminary data.</text>
</comment>
<evidence type="ECO:0000313" key="5">
    <source>
        <dbReference type="EMBL" id="OAE37594.1"/>
    </source>
</evidence>
<evidence type="ECO:0000313" key="6">
    <source>
        <dbReference type="Proteomes" id="UP000077098"/>
    </source>
</evidence>
<dbReference type="GO" id="GO:0030288">
    <property type="term" value="C:outer membrane-bounded periplasmic space"/>
    <property type="evidence" value="ECO:0007669"/>
    <property type="project" value="UniProtKB-ARBA"/>
</dbReference>
<dbReference type="Gene3D" id="3.40.190.10">
    <property type="entry name" value="Periplasmic binding protein-like II"/>
    <property type="match status" value="1"/>
</dbReference>
<feature type="signal peptide" evidence="3">
    <location>
        <begin position="1"/>
        <end position="23"/>
    </location>
</feature>
<dbReference type="EMBL" id="LXPS01000039">
    <property type="protein sequence ID" value="OAE37594.1"/>
    <property type="molecule type" value="Genomic_DNA"/>
</dbReference>
<evidence type="ECO:0000256" key="3">
    <source>
        <dbReference type="SAM" id="SignalP"/>
    </source>
</evidence>
<accession>A0A176WW32</accession>
<comment type="similarity">
    <text evidence="2">Belongs to the bacterial solute-binding protein 5 family.</text>
</comment>
<feature type="chain" id="PRO_5008052796" evidence="3">
    <location>
        <begin position="24"/>
        <end position="497"/>
    </location>
</feature>
<protein>
    <submittedName>
        <fullName evidence="5">Peptide ABC transporter substrate-binding protein</fullName>
    </submittedName>
</protein>
<dbReference type="GO" id="GO:0015833">
    <property type="term" value="P:peptide transport"/>
    <property type="evidence" value="ECO:0007669"/>
    <property type="project" value="TreeGrafter"/>
</dbReference>
<dbReference type="InterPro" id="IPR000914">
    <property type="entry name" value="SBP_5_dom"/>
</dbReference>
<dbReference type="GO" id="GO:0043190">
    <property type="term" value="C:ATP-binding cassette (ABC) transporter complex"/>
    <property type="evidence" value="ECO:0007669"/>
    <property type="project" value="InterPro"/>
</dbReference>
<dbReference type="SUPFAM" id="SSF53850">
    <property type="entry name" value="Periplasmic binding protein-like II"/>
    <property type="match status" value="1"/>
</dbReference>
<sequence>MMKYAILATCATVASFGAQTAMAQTITYDDYTGVKTGWQMASDDAYLGSRAGCFESLVRVGYDTTLEPGLAESWTQISPKVWEFKLRKGVKFQNGEPLSAAAAVNALTNLLKAPVPARAFSPKLIAAVEAGGDDIVKITTIEPSVLVPAQMASPATTILAPAAYKDGKVDPIGTCTGPFKITKVDANQYMELTANHEYWNGMPKLSGGRVNFIPDADTRATQIRSGEVQISRVIPPWAVKTVEAAKGVKVAPITVPRITEMLLNNSKAPFKDIKVRQAIRAAIDTAGIADSIYEGAVKPATMPFAPGEPWAPQDVKPAYDLEQAKALLKEAGIAPGSLKLTLLAYTERTELKDVAAVIQAQLQEIGIKVDVRVADYTAIEPDLLSGNFDMVLLSRGYATDVAEPIGFLNADYTCTGGYNISHYCSEQTDKLIKSAYAVAEPEKRYAIYAEAAKRIYDEAVTVYLIHETAFDAYSDKVENFKPHPINFFIMTKDLATR</sequence>